<dbReference type="PANTHER" id="PTHR12558:SF13">
    <property type="entry name" value="CELL DIVISION CYCLE PROTEIN 27 HOMOLOG"/>
    <property type="match status" value="1"/>
</dbReference>
<sequence>MRRLMTLIAVTVLGVTLVVVAGVLLGPSGDRAPAGREAARDTDPIAAAERRLQRLPNDWRTWAQLGMAYVQRARTTGDLADYPRAEQALDRSLRIRPDDNALALTGRGALAAARHDFPAALRHGQAALKVDPYKAAALGVVGDALTELGRYDEAFATVQRMVDLRPDAASYARASYTWELRGDVARATDAMRRALDAAPLPADEAFARLHLGQLAFGTGDLDGASEQFTAGLRALPGHPPLRAGLARVHAARGDTTAAITEFRAVLTTVLEPAYAAELGDLLAATGQPEAAEQEWTRARQAWATEAKNGHPPEPDPVLFAADHRDPGALDAARRLHTRQPGVTGADAMGWALRAAGRPAEALRYADQALRLGTRSALLHYHRGMILSDLDRPADARKELTTALGLNPHFSVRHAPLARATLTALGATP</sequence>
<dbReference type="EMBL" id="BOMS01000125">
    <property type="protein sequence ID" value="GIE71420.1"/>
    <property type="molecule type" value="Genomic_DNA"/>
</dbReference>
<dbReference type="RefSeq" id="WP_203829276.1">
    <property type="nucleotide sequence ID" value="NZ_BAAATY010000023.1"/>
</dbReference>
<keyword evidence="3" id="KW-1185">Reference proteome</keyword>
<feature type="repeat" description="TPR" evidence="1">
    <location>
        <begin position="135"/>
        <end position="168"/>
    </location>
</feature>
<proteinExistence type="predicted"/>
<evidence type="ECO:0008006" key="4">
    <source>
        <dbReference type="Google" id="ProtNLM"/>
    </source>
</evidence>
<name>A0ABQ4BL62_9ACTN</name>
<feature type="repeat" description="TPR" evidence="1">
    <location>
        <begin position="66"/>
        <end position="99"/>
    </location>
</feature>
<dbReference type="InterPro" id="IPR019734">
    <property type="entry name" value="TPR_rpt"/>
</dbReference>
<protein>
    <recommendedName>
        <fullName evidence="4">Tetratricopeptide repeat protein</fullName>
    </recommendedName>
</protein>
<dbReference type="PROSITE" id="PS50005">
    <property type="entry name" value="TPR"/>
    <property type="match status" value="2"/>
</dbReference>
<dbReference type="Pfam" id="PF13432">
    <property type="entry name" value="TPR_16"/>
    <property type="match status" value="3"/>
</dbReference>
<gene>
    <name evidence="2" type="ORF">Apa02nite_075280</name>
</gene>
<accession>A0ABQ4BL62</accession>
<evidence type="ECO:0000313" key="3">
    <source>
        <dbReference type="Proteomes" id="UP000624709"/>
    </source>
</evidence>
<dbReference type="SUPFAM" id="SSF48452">
    <property type="entry name" value="TPR-like"/>
    <property type="match status" value="2"/>
</dbReference>
<keyword evidence="1" id="KW-0802">TPR repeat</keyword>
<dbReference type="Gene3D" id="1.25.40.10">
    <property type="entry name" value="Tetratricopeptide repeat domain"/>
    <property type="match status" value="3"/>
</dbReference>
<reference evidence="2 3" key="1">
    <citation type="submission" date="2021-01" db="EMBL/GenBank/DDBJ databases">
        <title>Whole genome shotgun sequence of Actinoplanes palleronii NBRC 14916.</title>
        <authorList>
            <person name="Komaki H."/>
            <person name="Tamura T."/>
        </authorList>
    </citation>
    <scope>NUCLEOTIDE SEQUENCE [LARGE SCALE GENOMIC DNA]</scope>
    <source>
        <strain evidence="2 3">NBRC 14916</strain>
    </source>
</reference>
<comment type="caution">
    <text evidence="2">The sequence shown here is derived from an EMBL/GenBank/DDBJ whole genome shotgun (WGS) entry which is preliminary data.</text>
</comment>
<dbReference type="SMART" id="SM00028">
    <property type="entry name" value="TPR"/>
    <property type="match status" value="6"/>
</dbReference>
<evidence type="ECO:0000256" key="1">
    <source>
        <dbReference type="PROSITE-ProRule" id="PRU00339"/>
    </source>
</evidence>
<dbReference type="PANTHER" id="PTHR12558">
    <property type="entry name" value="CELL DIVISION CYCLE 16,23,27"/>
    <property type="match status" value="1"/>
</dbReference>
<organism evidence="2 3">
    <name type="scientific">Actinoplanes palleronii</name>
    <dbReference type="NCBI Taxonomy" id="113570"/>
    <lineage>
        <taxon>Bacteria</taxon>
        <taxon>Bacillati</taxon>
        <taxon>Actinomycetota</taxon>
        <taxon>Actinomycetes</taxon>
        <taxon>Micromonosporales</taxon>
        <taxon>Micromonosporaceae</taxon>
        <taxon>Actinoplanes</taxon>
    </lineage>
</organism>
<evidence type="ECO:0000313" key="2">
    <source>
        <dbReference type="EMBL" id="GIE71420.1"/>
    </source>
</evidence>
<dbReference type="InterPro" id="IPR011990">
    <property type="entry name" value="TPR-like_helical_dom_sf"/>
</dbReference>
<dbReference type="Proteomes" id="UP000624709">
    <property type="component" value="Unassembled WGS sequence"/>
</dbReference>